<dbReference type="PROSITE" id="PS51257">
    <property type="entry name" value="PROKAR_LIPOPROTEIN"/>
    <property type="match status" value="1"/>
</dbReference>
<dbReference type="RefSeq" id="WP_115610676.1">
    <property type="nucleotide sequence ID" value="NZ_JBHLZC010000001.1"/>
</dbReference>
<keyword evidence="2" id="KW-1185">Reference proteome</keyword>
<accession>A0A381DZQ5</accession>
<dbReference type="Proteomes" id="UP000254572">
    <property type="component" value="Unassembled WGS sequence"/>
</dbReference>
<dbReference type="EMBL" id="UFUW01000001">
    <property type="protein sequence ID" value="SUX18853.1"/>
    <property type="molecule type" value="Genomic_DNA"/>
</dbReference>
<reference evidence="1 2" key="1">
    <citation type="submission" date="2018-06" db="EMBL/GenBank/DDBJ databases">
        <authorList>
            <consortium name="Pathogen Informatics"/>
            <person name="Doyle S."/>
        </authorList>
    </citation>
    <scope>NUCLEOTIDE SEQUENCE [LARGE SCALE GENOMIC DNA]</scope>
    <source>
        <strain evidence="1 2">NCTC13294</strain>
    </source>
</reference>
<organism evidence="1 2">
    <name type="scientific">Cardiobacterium valvarum</name>
    <dbReference type="NCBI Taxonomy" id="194702"/>
    <lineage>
        <taxon>Bacteria</taxon>
        <taxon>Pseudomonadati</taxon>
        <taxon>Pseudomonadota</taxon>
        <taxon>Gammaproteobacteria</taxon>
        <taxon>Cardiobacteriales</taxon>
        <taxon>Cardiobacteriaceae</taxon>
        <taxon>Cardiobacterium</taxon>
    </lineage>
</organism>
<evidence type="ECO:0000313" key="2">
    <source>
        <dbReference type="Proteomes" id="UP000254572"/>
    </source>
</evidence>
<gene>
    <name evidence="1" type="ORF">NCTC13294_00372</name>
</gene>
<name>A0A381DZQ5_9GAMM</name>
<evidence type="ECO:0000313" key="1">
    <source>
        <dbReference type="EMBL" id="SUX18853.1"/>
    </source>
</evidence>
<protein>
    <recommendedName>
        <fullName evidence="3">Lipoprotein</fullName>
    </recommendedName>
</protein>
<proteinExistence type="predicted"/>
<dbReference type="AlphaFoldDB" id="A0A381DZQ5"/>
<sequence length="112" mass="12755">MTTRILLAALFALGGCTQSDYYGNYYDSSTVTYGMAGNTMRSENSGYWHESGMTTPQADVAIWNDNVRINIDSNPPRIGRHRRANPCYIERTVYQRGRPMTILQPCDQSPYY</sequence>
<evidence type="ECO:0008006" key="3">
    <source>
        <dbReference type="Google" id="ProtNLM"/>
    </source>
</evidence>
<dbReference type="OrthoDB" id="9920426at2"/>